<feature type="domain" description="USP" evidence="24">
    <location>
        <begin position="329"/>
        <end position="659"/>
    </location>
</feature>
<evidence type="ECO:0000256" key="13">
    <source>
        <dbReference type="ARBA" id="ARBA00022801"/>
    </source>
</evidence>
<dbReference type="Proteomes" id="UP000887540">
    <property type="component" value="Unplaced"/>
</dbReference>
<dbReference type="InterPro" id="IPR001394">
    <property type="entry name" value="Peptidase_C19_UCH"/>
</dbReference>
<feature type="region of interest" description="Disordered" evidence="23">
    <location>
        <begin position="707"/>
        <end position="736"/>
    </location>
</feature>
<evidence type="ECO:0000259" key="24">
    <source>
        <dbReference type="PROSITE" id="PS50235"/>
    </source>
</evidence>
<evidence type="ECO:0000259" key="25">
    <source>
        <dbReference type="PROSITE" id="PS50271"/>
    </source>
</evidence>
<dbReference type="PROSITE" id="PS50271">
    <property type="entry name" value="ZF_UBP"/>
    <property type="match status" value="1"/>
</dbReference>
<evidence type="ECO:0000256" key="17">
    <source>
        <dbReference type="ARBA" id="ARBA00023242"/>
    </source>
</evidence>
<keyword evidence="14" id="KW-0862">Zinc</keyword>
<evidence type="ECO:0000256" key="21">
    <source>
        <dbReference type="ARBA" id="ARBA00079185"/>
    </source>
</evidence>
<keyword evidence="12" id="KW-0833">Ubl conjugation pathway</keyword>
<evidence type="ECO:0000256" key="22">
    <source>
        <dbReference type="PROSITE-ProRule" id="PRU00502"/>
    </source>
</evidence>
<name>A0A914E9U2_9BILA</name>
<comment type="similarity">
    <text evidence="3">Belongs to the peptidase C19 family.</text>
</comment>
<dbReference type="GO" id="GO:0008270">
    <property type="term" value="F:zinc ion binding"/>
    <property type="evidence" value="ECO:0007669"/>
    <property type="project" value="UniProtKB-KW"/>
</dbReference>
<keyword evidence="18" id="KW-0131">Cell cycle</keyword>
<dbReference type="WBParaSite" id="ACRNAN_scaffold6326.g18352.t1">
    <property type="protein sequence ID" value="ACRNAN_scaffold6326.g18352.t1"/>
    <property type="gene ID" value="ACRNAN_scaffold6326.g18352"/>
</dbReference>
<evidence type="ECO:0000256" key="14">
    <source>
        <dbReference type="ARBA" id="ARBA00022833"/>
    </source>
</evidence>
<dbReference type="InterPro" id="IPR033809">
    <property type="entry name" value="USP39"/>
</dbReference>
<evidence type="ECO:0000256" key="6">
    <source>
        <dbReference type="ARBA" id="ARBA00022553"/>
    </source>
</evidence>
<keyword evidence="10" id="KW-0747">Spliceosome</keyword>
<dbReference type="GO" id="GO:0004843">
    <property type="term" value="F:cysteine-type deubiquitinase activity"/>
    <property type="evidence" value="ECO:0007669"/>
    <property type="project" value="UniProtKB-EC"/>
</dbReference>
<dbReference type="CDD" id="cd02669">
    <property type="entry name" value="Peptidase_C19M"/>
    <property type="match status" value="1"/>
</dbReference>
<feature type="region of interest" description="Disordered" evidence="23">
    <location>
        <begin position="1"/>
        <end position="146"/>
    </location>
</feature>
<dbReference type="InterPro" id="IPR050185">
    <property type="entry name" value="Ub_carboxyl-term_hydrolase"/>
</dbReference>
<dbReference type="SUPFAM" id="SSF57850">
    <property type="entry name" value="RING/U-box"/>
    <property type="match status" value="1"/>
</dbReference>
<comment type="catalytic activity">
    <reaction evidence="1">
        <text>Thiol-dependent hydrolysis of ester, thioester, amide, peptide and isopeptide bonds formed by the C-terminal Gly of ubiquitin (a 76-residue protein attached to proteins as an intracellular targeting signal).</text>
        <dbReference type="EC" id="3.4.19.12"/>
    </reaction>
</comment>
<accession>A0A914E9U2</accession>
<dbReference type="Pfam" id="PF02148">
    <property type="entry name" value="zf-UBP"/>
    <property type="match status" value="1"/>
</dbReference>
<feature type="compositionally biased region" description="Basic and acidic residues" evidence="23">
    <location>
        <begin position="39"/>
        <end position="146"/>
    </location>
</feature>
<evidence type="ECO:0000256" key="4">
    <source>
        <dbReference type="ARBA" id="ARBA00012759"/>
    </source>
</evidence>
<keyword evidence="15" id="KW-0832">Ubl conjugation</keyword>
<evidence type="ECO:0000313" key="26">
    <source>
        <dbReference type="Proteomes" id="UP000887540"/>
    </source>
</evidence>
<reference evidence="27" key="1">
    <citation type="submission" date="2022-11" db="UniProtKB">
        <authorList>
            <consortium name="WormBaseParasite"/>
        </authorList>
    </citation>
    <scope>IDENTIFICATION</scope>
</reference>
<evidence type="ECO:0000256" key="10">
    <source>
        <dbReference type="ARBA" id="ARBA00022728"/>
    </source>
</evidence>
<keyword evidence="6" id="KW-0597">Phosphoprotein</keyword>
<proteinExistence type="inferred from homology"/>
<dbReference type="InterPro" id="IPR013083">
    <property type="entry name" value="Znf_RING/FYVE/PHD"/>
</dbReference>
<dbReference type="GO" id="GO:0016579">
    <property type="term" value="P:protein deubiquitination"/>
    <property type="evidence" value="ECO:0007669"/>
    <property type="project" value="InterPro"/>
</dbReference>
<dbReference type="PROSITE" id="PS50235">
    <property type="entry name" value="USP_3"/>
    <property type="match status" value="1"/>
</dbReference>
<evidence type="ECO:0000256" key="9">
    <source>
        <dbReference type="ARBA" id="ARBA00022723"/>
    </source>
</evidence>
<evidence type="ECO:0000256" key="19">
    <source>
        <dbReference type="ARBA" id="ARBA00064202"/>
    </source>
</evidence>
<keyword evidence="16" id="KW-0508">mRNA splicing</keyword>
<dbReference type="SMART" id="SM00290">
    <property type="entry name" value="ZnF_UBP"/>
    <property type="match status" value="1"/>
</dbReference>
<evidence type="ECO:0000256" key="20">
    <source>
        <dbReference type="ARBA" id="ARBA00071645"/>
    </source>
</evidence>
<comment type="subcellular location">
    <subcellularLocation>
        <location evidence="2">Nucleus</location>
    </subcellularLocation>
</comment>
<dbReference type="PANTHER" id="PTHR21646">
    <property type="entry name" value="UBIQUITIN CARBOXYL-TERMINAL HYDROLASE"/>
    <property type="match status" value="1"/>
</dbReference>
<dbReference type="InterPro" id="IPR038765">
    <property type="entry name" value="Papain-like_cys_pep_sf"/>
</dbReference>
<dbReference type="InterPro" id="IPR001607">
    <property type="entry name" value="Znf_UBP"/>
</dbReference>
<keyword evidence="8" id="KW-0507">mRNA processing</keyword>
<dbReference type="Pfam" id="PF00443">
    <property type="entry name" value="UCH"/>
    <property type="match status" value="1"/>
</dbReference>
<dbReference type="PANTHER" id="PTHR21646:SF16">
    <property type="entry name" value="U4_U6.U5 TRI-SNRNP-ASSOCIATED PROTEIN 2"/>
    <property type="match status" value="1"/>
</dbReference>
<dbReference type="SUPFAM" id="SSF54001">
    <property type="entry name" value="Cysteine proteinases"/>
    <property type="match status" value="1"/>
</dbReference>
<dbReference type="Gene3D" id="3.30.40.10">
    <property type="entry name" value="Zinc/RING finger domain, C3HC4 (zinc finger)"/>
    <property type="match status" value="1"/>
</dbReference>
<feature type="compositionally biased region" description="Basic and acidic residues" evidence="23">
    <location>
        <begin position="727"/>
        <end position="736"/>
    </location>
</feature>
<dbReference type="GO" id="GO:0051301">
    <property type="term" value="P:cell division"/>
    <property type="evidence" value="ECO:0007669"/>
    <property type="project" value="UniProtKB-KW"/>
</dbReference>
<dbReference type="AlphaFoldDB" id="A0A914E9U2"/>
<keyword evidence="26" id="KW-1185">Reference proteome</keyword>
<comment type="subunit">
    <text evidence="19">The U4/U6-U5 tri-snRNP complex is a building block of the precatalytic spliceosome (spliceosome B complex). Component of the U4/U6-U5 tri-snRNP complex composed of the U4, U6 and U5 snRNAs and at least PRPF3, PRPF4, PRPF6, PRPF8, PRPF31, SNRNP200, TXNL4A, SNRNP40, SNRPB, SNRPD1, SNRPD2, SNRPD3, SNRPE, SNRPF, SNRPG, DDX23, CD2BP2, PPIH, SNU13, EFTUD2, SART1 and USP39, plus LSM2, LSM3, LSM4, LSM5, LSM6, LSM7 and LSM8.</text>
</comment>
<evidence type="ECO:0000256" key="23">
    <source>
        <dbReference type="SAM" id="MobiDB-lite"/>
    </source>
</evidence>
<dbReference type="InterPro" id="IPR028889">
    <property type="entry name" value="USP"/>
</dbReference>
<evidence type="ECO:0000256" key="3">
    <source>
        <dbReference type="ARBA" id="ARBA00009085"/>
    </source>
</evidence>
<evidence type="ECO:0000256" key="12">
    <source>
        <dbReference type="ARBA" id="ARBA00022786"/>
    </source>
</evidence>
<keyword evidence="11 22" id="KW-0863">Zinc-finger</keyword>
<dbReference type="FunFam" id="3.30.40.10:FF:000068">
    <property type="entry name" value="U4/U6.U5 tri-snRNP-associated protein 2"/>
    <property type="match status" value="1"/>
</dbReference>
<dbReference type="FunFam" id="3.90.70.10:FF:000030">
    <property type="entry name" value="U4/U6.U5 tri-snRNP-associated protein 2"/>
    <property type="match status" value="1"/>
</dbReference>
<evidence type="ECO:0000256" key="16">
    <source>
        <dbReference type="ARBA" id="ARBA00023187"/>
    </source>
</evidence>
<evidence type="ECO:0000256" key="1">
    <source>
        <dbReference type="ARBA" id="ARBA00000707"/>
    </source>
</evidence>
<dbReference type="GO" id="GO:0000245">
    <property type="term" value="P:spliceosomal complex assembly"/>
    <property type="evidence" value="ECO:0007669"/>
    <property type="project" value="InterPro"/>
</dbReference>
<feature type="domain" description="UBP-type" evidence="25">
    <location>
        <begin position="207"/>
        <end position="304"/>
    </location>
</feature>
<keyword evidence="7" id="KW-0132">Cell division</keyword>
<keyword evidence="9" id="KW-0479">Metal-binding</keyword>
<sequence length="736" mass="86603">MPSKRHANDEEIENEREKKKSRKNDESENGHDLKKKGSKSKEKSSKSSKSNKDKEKYDKEDRKKSRKSEEREKSREPDNEKYGKEDRKKSRRSEERERSREPEKEKHDRRDRERSKKSESPERKRNRKDREEEVHSHGERLEVKQEHYDGKFGEQEEGELNEPEVEIKREPTKRDLEIERLKQEIGEDDQKEPVWCLRKAQEEKASRQCPYLDTIDRGVLDFDFEKLCSVSLSHINVYACMVCGKYFQGRGTNTHAYTHALDTDHHVYLNLATLKFYSLPDNYEIIDPSLDDIKYVLKPTYTVEHVKQIDKNTKMSRAFGGTTYYPGIVGLNNIKANDYANVVFHALSKVPPLRNYFLREENYINIKRPPGDKLSLLPQRFGELVRKLWNPKSFKAHVSPHEMLQAVVLCSEKKFQIIQQGDANEFMSFLMNTLHLALNGTQKTSSSIIYKTFRGRIRQYTRKVLPVDATDEARRTLLETEEFGEKVEERPFLFLAMDLPPAPIYRDERLQNIIPQVPLNQLMMKFNGETEKEYKTYKDNFIKRFVLTHLPEYLIITYNRFQKNQWFVEKNPTIVNFPISNVDFYDYLSEDAKSVHKFTTYDLVSNIIHDGLPDDGTYRIQLIHNGTGKWFELEDLHVKEILPQMITLAESYIQIWRLNRKKTREERLDKEMLSKSVLILLLVSCYLIDSQLLPVNLLGMPGTLGENPEKQIYPNQKESNIPNISKESNEKGDFAP</sequence>
<evidence type="ECO:0000256" key="8">
    <source>
        <dbReference type="ARBA" id="ARBA00022664"/>
    </source>
</evidence>
<keyword evidence="17" id="KW-0539">Nucleus</keyword>
<keyword evidence="13" id="KW-0378">Hydrolase</keyword>
<protein>
    <recommendedName>
        <fullName evidence="20">Ubiquitin carboxyl-terminal hydrolase 39</fullName>
        <ecNumber evidence="4">3.4.19.12</ecNumber>
    </recommendedName>
    <alternativeName>
        <fullName evidence="21">U4/U6.U5 tri-snRNP-associated 65 kDa protein</fullName>
    </alternativeName>
</protein>
<organism evidence="26 27">
    <name type="scientific">Acrobeloides nanus</name>
    <dbReference type="NCBI Taxonomy" id="290746"/>
    <lineage>
        <taxon>Eukaryota</taxon>
        <taxon>Metazoa</taxon>
        <taxon>Ecdysozoa</taxon>
        <taxon>Nematoda</taxon>
        <taxon>Chromadorea</taxon>
        <taxon>Rhabditida</taxon>
        <taxon>Tylenchina</taxon>
        <taxon>Cephalobomorpha</taxon>
        <taxon>Cephaloboidea</taxon>
        <taxon>Cephalobidae</taxon>
        <taxon>Acrobeloides</taxon>
    </lineage>
</organism>
<dbReference type="EC" id="3.4.19.12" evidence="4"/>
<dbReference type="GO" id="GO:0005681">
    <property type="term" value="C:spliceosomal complex"/>
    <property type="evidence" value="ECO:0007669"/>
    <property type="project" value="UniProtKB-KW"/>
</dbReference>
<evidence type="ECO:0000256" key="5">
    <source>
        <dbReference type="ARBA" id="ARBA00022499"/>
    </source>
</evidence>
<evidence type="ECO:0000256" key="2">
    <source>
        <dbReference type="ARBA" id="ARBA00004123"/>
    </source>
</evidence>
<feature type="compositionally biased region" description="Polar residues" evidence="23">
    <location>
        <begin position="713"/>
        <end position="726"/>
    </location>
</feature>
<evidence type="ECO:0000256" key="11">
    <source>
        <dbReference type="ARBA" id="ARBA00022771"/>
    </source>
</evidence>
<evidence type="ECO:0000256" key="18">
    <source>
        <dbReference type="ARBA" id="ARBA00023306"/>
    </source>
</evidence>
<evidence type="ECO:0000256" key="7">
    <source>
        <dbReference type="ARBA" id="ARBA00022618"/>
    </source>
</evidence>
<feature type="compositionally biased region" description="Basic and acidic residues" evidence="23">
    <location>
        <begin position="15"/>
        <end position="32"/>
    </location>
</feature>
<keyword evidence="5" id="KW-1017">Isopeptide bond</keyword>
<evidence type="ECO:0000313" key="27">
    <source>
        <dbReference type="WBParaSite" id="ACRNAN_scaffold6326.g18352.t1"/>
    </source>
</evidence>
<evidence type="ECO:0000256" key="15">
    <source>
        <dbReference type="ARBA" id="ARBA00022843"/>
    </source>
</evidence>
<dbReference type="Gene3D" id="3.90.70.10">
    <property type="entry name" value="Cysteine proteinases"/>
    <property type="match status" value="1"/>
</dbReference>